<name>A0A2M7QAV5_9BACT</name>
<proteinExistence type="predicted"/>
<accession>A0A2M7QAV5</accession>
<feature type="coiled-coil region" evidence="1">
    <location>
        <begin position="73"/>
        <end position="100"/>
    </location>
</feature>
<dbReference type="Proteomes" id="UP000230973">
    <property type="component" value="Unassembled WGS sequence"/>
</dbReference>
<protein>
    <submittedName>
        <fullName evidence="2">Uncharacterized protein</fullName>
    </submittedName>
</protein>
<keyword evidence="1" id="KW-0175">Coiled coil</keyword>
<dbReference type="Gene3D" id="1.20.120.20">
    <property type="entry name" value="Apolipoprotein"/>
    <property type="match status" value="1"/>
</dbReference>
<sequence length="162" mass="18339">MSDKQVIIDKIDGLATLLTGQIEGLDRRLTGKIEGLDQRLTGQMSDMDQRLTGEIGKLTGRLDGFEGQMSDMDRRLNGQIEELTTEVRGLNEREDLLFQKVVEIDDKLGDLAANARVDGLEDRMMIEFDKQTSVLNRLDEERLSSLVRMDRIEGRLNSTRIA</sequence>
<organism evidence="2 3">
    <name type="scientific">Candidatus Uhrbacteria bacterium CG_4_10_14_0_8_um_filter_58_22</name>
    <dbReference type="NCBI Taxonomy" id="1975029"/>
    <lineage>
        <taxon>Bacteria</taxon>
        <taxon>Candidatus Uhriibacteriota</taxon>
    </lineage>
</organism>
<gene>
    <name evidence="2" type="ORF">COY93_00655</name>
</gene>
<evidence type="ECO:0000256" key="1">
    <source>
        <dbReference type="SAM" id="Coils"/>
    </source>
</evidence>
<evidence type="ECO:0000313" key="2">
    <source>
        <dbReference type="EMBL" id="PIY63297.1"/>
    </source>
</evidence>
<evidence type="ECO:0000313" key="3">
    <source>
        <dbReference type="Proteomes" id="UP000230973"/>
    </source>
</evidence>
<dbReference type="AlphaFoldDB" id="A0A2M7QAV5"/>
<comment type="caution">
    <text evidence="2">The sequence shown here is derived from an EMBL/GenBank/DDBJ whole genome shotgun (WGS) entry which is preliminary data.</text>
</comment>
<dbReference type="EMBL" id="PFLC01000010">
    <property type="protein sequence ID" value="PIY63297.1"/>
    <property type="molecule type" value="Genomic_DNA"/>
</dbReference>
<reference evidence="3" key="1">
    <citation type="submission" date="2017-09" db="EMBL/GenBank/DDBJ databases">
        <title>Depth-based differentiation of microbial function through sediment-hosted aquifers and enrichment of novel symbionts in the deep terrestrial subsurface.</title>
        <authorList>
            <person name="Probst A.J."/>
            <person name="Ladd B."/>
            <person name="Jarett J.K."/>
            <person name="Geller-Mcgrath D.E."/>
            <person name="Sieber C.M.K."/>
            <person name="Emerson J.B."/>
            <person name="Anantharaman K."/>
            <person name="Thomas B.C."/>
            <person name="Malmstrom R."/>
            <person name="Stieglmeier M."/>
            <person name="Klingl A."/>
            <person name="Woyke T."/>
            <person name="Ryan C.M."/>
            <person name="Banfield J.F."/>
        </authorList>
    </citation>
    <scope>NUCLEOTIDE SEQUENCE [LARGE SCALE GENOMIC DNA]</scope>
</reference>